<organism evidence="1 2">
    <name type="scientific">Gluconacetobacter liquefaciens</name>
    <name type="common">Acetobacter liquefaciens</name>
    <dbReference type="NCBI Taxonomy" id="89584"/>
    <lineage>
        <taxon>Bacteria</taxon>
        <taxon>Pseudomonadati</taxon>
        <taxon>Pseudomonadota</taxon>
        <taxon>Alphaproteobacteria</taxon>
        <taxon>Acetobacterales</taxon>
        <taxon>Acetobacteraceae</taxon>
        <taxon>Gluconacetobacter</taxon>
    </lineage>
</organism>
<evidence type="ECO:0000313" key="1">
    <source>
        <dbReference type="EMBL" id="MBB2185524.1"/>
    </source>
</evidence>
<dbReference type="Proteomes" id="UP000562982">
    <property type="component" value="Unassembled WGS sequence"/>
</dbReference>
<sequence length="72" mass="8166">MLDEQIGQHVDYFVRSEPPQRHHCQTFPAELVDDVEHPISAAVVRPIFDEVIGPHVPTMLWAQPDARSIAQP</sequence>
<name>A0A7W4JIT4_GLULI</name>
<reference evidence="1 2" key="1">
    <citation type="submission" date="2020-04" db="EMBL/GenBank/DDBJ databases">
        <title>Description of novel Gluconacetobacter.</title>
        <authorList>
            <person name="Sombolestani A."/>
        </authorList>
    </citation>
    <scope>NUCLEOTIDE SEQUENCE [LARGE SCALE GENOMIC DNA]</scope>
    <source>
        <strain evidence="1 2">LMG 1382</strain>
    </source>
</reference>
<gene>
    <name evidence="1" type="ORF">HLH32_03845</name>
</gene>
<protein>
    <submittedName>
        <fullName evidence="1">Uncharacterized protein</fullName>
    </submittedName>
</protein>
<proteinExistence type="predicted"/>
<evidence type="ECO:0000313" key="2">
    <source>
        <dbReference type="Proteomes" id="UP000562982"/>
    </source>
</evidence>
<dbReference type="EMBL" id="JABEQI010000002">
    <property type="protein sequence ID" value="MBB2185524.1"/>
    <property type="molecule type" value="Genomic_DNA"/>
</dbReference>
<dbReference type="AlphaFoldDB" id="A0A7W4JIT4"/>
<comment type="caution">
    <text evidence="1">The sequence shown here is derived from an EMBL/GenBank/DDBJ whole genome shotgun (WGS) entry which is preliminary data.</text>
</comment>
<accession>A0A7W4JIT4</accession>